<evidence type="ECO:0000256" key="9">
    <source>
        <dbReference type="ARBA" id="ARBA00023242"/>
    </source>
</evidence>
<comment type="similarity">
    <text evidence="2 11">Belongs to the FHY3/FAR1 family.</text>
</comment>
<feature type="compositionally biased region" description="Basic and acidic residues" evidence="12">
    <location>
        <begin position="645"/>
        <end position="669"/>
    </location>
</feature>
<dbReference type="SUPFAM" id="SSF101936">
    <property type="entry name" value="DNA-binding pseudobarrel domain"/>
    <property type="match status" value="1"/>
</dbReference>
<keyword evidence="6" id="KW-0805">Transcription regulation</keyword>
<keyword evidence="16" id="KW-1185">Reference proteome</keyword>
<feature type="domain" description="SWIM-type" evidence="14">
    <location>
        <begin position="193"/>
        <end position="230"/>
    </location>
</feature>
<organism evidence="15 16">
    <name type="scientific">Vigna angularis var. angularis</name>
    <dbReference type="NCBI Taxonomy" id="157739"/>
    <lineage>
        <taxon>Eukaryota</taxon>
        <taxon>Viridiplantae</taxon>
        <taxon>Streptophyta</taxon>
        <taxon>Embryophyta</taxon>
        <taxon>Tracheophyta</taxon>
        <taxon>Spermatophyta</taxon>
        <taxon>Magnoliopsida</taxon>
        <taxon>eudicotyledons</taxon>
        <taxon>Gunneridae</taxon>
        <taxon>Pentapetalae</taxon>
        <taxon>rosids</taxon>
        <taxon>fabids</taxon>
        <taxon>Fabales</taxon>
        <taxon>Fabaceae</taxon>
        <taxon>Papilionoideae</taxon>
        <taxon>50 kb inversion clade</taxon>
        <taxon>NPAAA clade</taxon>
        <taxon>indigoferoid/millettioid clade</taxon>
        <taxon>Phaseoleae</taxon>
        <taxon>Vigna</taxon>
    </lineage>
</organism>
<evidence type="ECO:0000256" key="5">
    <source>
        <dbReference type="ARBA" id="ARBA00022833"/>
    </source>
</evidence>
<dbReference type="InterPro" id="IPR031052">
    <property type="entry name" value="FHY3/FAR1"/>
</dbReference>
<dbReference type="EMBL" id="AP015037">
    <property type="protein sequence ID" value="BAT83112.1"/>
    <property type="molecule type" value="Genomic_DNA"/>
</dbReference>
<dbReference type="GO" id="GO:0006355">
    <property type="term" value="P:regulation of DNA-templated transcription"/>
    <property type="evidence" value="ECO:0007669"/>
    <property type="project" value="UniProtKB-UniRule"/>
</dbReference>
<accession>A0A0S3RRE4</accession>
<evidence type="ECO:0000256" key="7">
    <source>
        <dbReference type="ARBA" id="ARBA00023125"/>
    </source>
</evidence>
<dbReference type="PANTHER" id="PTHR31669">
    <property type="entry name" value="PROTEIN FAR1-RELATED SEQUENCE 10-RELATED"/>
    <property type="match status" value="1"/>
</dbReference>
<dbReference type="GO" id="GO:0008270">
    <property type="term" value="F:zinc ion binding"/>
    <property type="evidence" value="ECO:0007669"/>
    <property type="project" value="UniProtKB-UniRule"/>
</dbReference>
<evidence type="ECO:0000313" key="16">
    <source>
        <dbReference type="Proteomes" id="UP000291084"/>
    </source>
</evidence>
<feature type="domain" description="TF-B3" evidence="13">
    <location>
        <begin position="488"/>
        <end position="583"/>
    </location>
</feature>
<reference evidence="15 16" key="1">
    <citation type="journal article" date="2015" name="Sci. Rep.">
        <title>The power of single molecule real-time sequencing technology in the de novo assembly of a eukaryotic genome.</title>
        <authorList>
            <person name="Sakai H."/>
            <person name="Naito K."/>
            <person name="Ogiso-Tanaka E."/>
            <person name="Takahashi Y."/>
            <person name="Iseki K."/>
            <person name="Muto C."/>
            <person name="Satou K."/>
            <person name="Teruya K."/>
            <person name="Shiroma A."/>
            <person name="Shimoji M."/>
            <person name="Hirano T."/>
            <person name="Itoh T."/>
            <person name="Kaga A."/>
            <person name="Tomooka N."/>
        </authorList>
    </citation>
    <scope>NUCLEOTIDE SEQUENCE [LARGE SCALE GENOMIC DNA]</scope>
    <source>
        <strain evidence="16">cv. Shumari</strain>
    </source>
</reference>
<evidence type="ECO:0000256" key="2">
    <source>
        <dbReference type="ARBA" id="ARBA00005889"/>
    </source>
</evidence>
<keyword evidence="3 11" id="KW-0479">Metal-binding</keyword>
<sequence>MKKIPVKLQGYKCYKAIKSELKRLVYDTVSYEDFELGWANLMSCQGLENNDWLNSLYADRQRWVPCYMKHQFWAGMSTTQRSEGMNAFFDGFINSSTTLQQFVQQYDNALRQKAQKELEADFSSMNTTLPCGSQSLIERQYQTEYTQAKFVEVQNEFRSRMNCFIKNMTNEGTITRYTVKEDVIWEGDCRSKFHVIVFDPVTTDTQCSCQLFEFRGILCRHSLLVLGQEYVRNVPTKYVLRRWSKNVHRRHTLIKASYTNNIEDRKMQRYQALCKRFYDIAEVACDSETASDNLFSNLNCIAKTLGVCTSTTLSMVNDASHMDGRLHCNEDVRPSSQIDGLLVRSPVAVKRKGRPRTKRLQSTIEKITKKKKSNATKTKHARNSNDIGYVDRHFAAAFQNELGPTWSLLDNNGHTHVVTYNMDTVNPRITNGWGQMRNIYPERLNDSHISFDYVGNNNFHITIYFGACSQERRESFIYDGTNYPDTSLFSVKLTKSQARGSHLDLQIAFGNLIRSKGLTQVMLLGQKDGIMCSVLVSVTRNSTKFGKGWKEFCTEYGLKEGDVVVFEVNNLGNDILVEVYINGCPCTVIHPISVALRVYERRRYRRGREGDRTVEDSGRTFESEDERPERVELPERGPRTSVLSERSKDDRPEQVEVTGRADERPEREPTTSVLSEWKQQGRNERNEDERPGQVTAPTSL</sequence>
<dbReference type="PANTHER" id="PTHR31669:SF283">
    <property type="entry name" value="PROTEIN FAR1-RELATED SEQUENCE"/>
    <property type="match status" value="1"/>
</dbReference>
<dbReference type="GO" id="GO:0005634">
    <property type="term" value="C:nucleus"/>
    <property type="evidence" value="ECO:0007669"/>
    <property type="project" value="UniProtKB-SubCell"/>
</dbReference>
<dbReference type="AlphaFoldDB" id="A0A0S3RRE4"/>
<evidence type="ECO:0000256" key="8">
    <source>
        <dbReference type="ARBA" id="ARBA00023163"/>
    </source>
</evidence>
<evidence type="ECO:0000259" key="13">
    <source>
        <dbReference type="PROSITE" id="PS50863"/>
    </source>
</evidence>
<evidence type="ECO:0000256" key="3">
    <source>
        <dbReference type="ARBA" id="ARBA00022723"/>
    </source>
</evidence>
<keyword evidence="9 11" id="KW-0539">Nucleus</keyword>
<feature type="compositionally biased region" description="Basic and acidic residues" evidence="12">
    <location>
        <begin position="679"/>
        <end position="691"/>
    </location>
</feature>
<dbReference type="InterPro" id="IPR015300">
    <property type="entry name" value="DNA-bd_pseudobarrel_sf"/>
</dbReference>
<dbReference type="GO" id="GO:0003677">
    <property type="term" value="F:DNA binding"/>
    <property type="evidence" value="ECO:0007669"/>
    <property type="project" value="UniProtKB-KW"/>
</dbReference>
<gene>
    <name evidence="15" type="primary">Vigan.04G021600</name>
    <name evidence="15" type="ORF">VIGAN_04021600</name>
</gene>
<dbReference type="InterPro" id="IPR006564">
    <property type="entry name" value="Znf_PMZ"/>
</dbReference>
<feature type="compositionally biased region" description="Basic and acidic residues" evidence="12">
    <location>
        <begin position="607"/>
        <end position="638"/>
    </location>
</feature>
<feature type="region of interest" description="Disordered" evidence="12">
    <location>
        <begin position="607"/>
        <end position="700"/>
    </location>
</feature>
<evidence type="ECO:0000256" key="10">
    <source>
        <dbReference type="PROSITE-ProRule" id="PRU00325"/>
    </source>
</evidence>
<dbReference type="PROSITE" id="PS50966">
    <property type="entry name" value="ZF_SWIM"/>
    <property type="match status" value="1"/>
</dbReference>
<name>A0A0S3RRE4_PHAAN</name>
<dbReference type="InterPro" id="IPR003340">
    <property type="entry name" value="B3_DNA-bd"/>
</dbReference>
<evidence type="ECO:0000256" key="11">
    <source>
        <dbReference type="RuleBase" id="RU367018"/>
    </source>
</evidence>
<evidence type="ECO:0000256" key="12">
    <source>
        <dbReference type="SAM" id="MobiDB-lite"/>
    </source>
</evidence>
<dbReference type="SMART" id="SM00575">
    <property type="entry name" value="ZnF_PMZ"/>
    <property type="match status" value="1"/>
</dbReference>
<evidence type="ECO:0000259" key="14">
    <source>
        <dbReference type="PROSITE" id="PS50966"/>
    </source>
</evidence>
<comment type="subcellular location">
    <subcellularLocation>
        <location evidence="1 11">Nucleus</location>
    </subcellularLocation>
</comment>
<keyword evidence="4 10" id="KW-0863">Zinc-finger</keyword>
<dbReference type="OrthoDB" id="747268at2759"/>
<keyword evidence="5 11" id="KW-0862">Zinc</keyword>
<dbReference type="SMART" id="SM01019">
    <property type="entry name" value="B3"/>
    <property type="match status" value="1"/>
</dbReference>
<dbReference type="Pfam" id="PF04434">
    <property type="entry name" value="SWIM"/>
    <property type="match status" value="1"/>
</dbReference>
<keyword evidence="7" id="KW-0238">DNA-binding</keyword>
<dbReference type="PROSITE" id="PS50863">
    <property type="entry name" value="B3"/>
    <property type="match status" value="1"/>
</dbReference>
<protein>
    <recommendedName>
        <fullName evidence="11">Protein FAR1-RELATED SEQUENCE</fullName>
    </recommendedName>
</protein>
<dbReference type="Proteomes" id="UP000291084">
    <property type="component" value="Chromosome 4"/>
</dbReference>
<dbReference type="CDD" id="cd10017">
    <property type="entry name" value="B3_DNA"/>
    <property type="match status" value="1"/>
</dbReference>
<evidence type="ECO:0000313" key="15">
    <source>
        <dbReference type="EMBL" id="BAT83112.1"/>
    </source>
</evidence>
<dbReference type="InterPro" id="IPR007527">
    <property type="entry name" value="Znf_SWIM"/>
</dbReference>
<evidence type="ECO:0000256" key="1">
    <source>
        <dbReference type="ARBA" id="ARBA00004123"/>
    </source>
</evidence>
<comment type="function">
    <text evidence="11">Putative transcription activator involved in regulating light control of development.</text>
</comment>
<keyword evidence="8" id="KW-0804">Transcription</keyword>
<evidence type="ECO:0000256" key="6">
    <source>
        <dbReference type="ARBA" id="ARBA00023015"/>
    </source>
</evidence>
<proteinExistence type="inferred from homology"/>
<dbReference type="Gene3D" id="2.40.330.10">
    <property type="entry name" value="DNA-binding pseudobarrel domain"/>
    <property type="match status" value="1"/>
</dbReference>
<dbReference type="Pfam" id="PF02362">
    <property type="entry name" value="B3"/>
    <property type="match status" value="1"/>
</dbReference>
<evidence type="ECO:0000256" key="4">
    <source>
        <dbReference type="ARBA" id="ARBA00022771"/>
    </source>
</evidence>